<dbReference type="EMBL" id="KZ819194">
    <property type="protein sequence ID" value="PWY99630.1"/>
    <property type="molecule type" value="Genomic_DNA"/>
</dbReference>
<keyword evidence="2" id="KW-1185">Reference proteome</keyword>
<name>A0A317XQQ4_9BASI</name>
<evidence type="ECO:0000313" key="2">
    <source>
        <dbReference type="Proteomes" id="UP000246740"/>
    </source>
</evidence>
<accession>A0A317XQQ4</accession>
<gene>
    <name evidence="1" type="ORF">BCV70DRAFT_110382</name>
</gene>
<dbReference type="Proteomes" id="UP000246740">
    <property type="component" value="Unassembled WGS sequence"/>
</dbReference>
<proteinExistence type="predicted"/>
<reference evidence="1 2" key="1">
    <citation type="journal article" date="2018" name="Mol. Biol. Evol.">
        <title>Broad Genomic Sampling Reveals a Smut Pathogenic Ancestry of the Fungal Clade Ustilaginomycotina.</title>
        <authorList>
            <person name="Kijpornyongpan T."/>
            <person name="Mondo S.J."/>
            <person name="Barry K."/>
            <person name="Sandor L."/>
            <person name="Lee J."/>
            <person name="Lipzen A."/>
            <person name="Pangilinan J."/>
            <person name="LaButti K."/>
            <person name="Hainaut M."/>
            <person name="Henrissat B."/>
            <person name="Grigoriev I.V."/>
            <person name="Spatafora J.W."/>
            <person name="Aime M.C."/>
        </authorList>
    </citation>
    <scope>NUCLEOTIDE SEQUENCE [LARGE SCALE GENOMIC DNA]</scope>
    <source>
        <strain evidence="1 2">MCA 3645</strain>
    </source>
</reference>
<evidence type="ECO:0000313" key="1">
    <source>
        <dbReference type="EMBL" id="PWY99630.1"/>
    </source>
</evidence>
<dbReference type="AlphaFoldDB" id="A0A317XQQ4"/>
<dbReference type="InParanoid" id="A0A317XQQ4"/>
<sequence>MWYAWRPNKQGLLETQRERKRERERERETLEVGMKVHRTVPTQPDSSPPMLRPRRLAIHLATATTVNVSAGMLCYRLPGVRGLIND</sequence>
<organism evidence="1 2">
    <name type="scientific">Testicularia cyperi</name>
    <dbReference type="NCBI Taxonomy" id="1882483"/>
    <lineage>
        <taxon>Eukaryota</taxon>
        <taxon>Fungi</taxon>
        <taxon>Dikarya</taxon>
        <taxon>Basidiomycota</taxon>
        <taxon>Ustilaginomycotina</taxon>
        <taxon>Ustilaginomycetes</taxon>
        <taxon>Ustilaginales</taxon>
        <taxon>Anthracoideaceae</taxon>
        <taxon>Testicularia</taxon>
    </lineage>
</organism>
<protein>
    <submittedName>
        <fullName evidence="1">Uncharacterized protein</fullName>
    </submittedName>
</protein>